<sequence>MASDSKSYVNLGGYQIPKKMFDGMSPMERHKLMMSLRSLQKTKMESDQGKYLDDYDVLKRKYQFVHDADSENNSLLQKYYKSICNKYVVCYLSGYKEKQIGLRWRTEDEIVCGKGHVICSSNDCNNTDLKTYEFLFRYEEGGTQKETKVKLRACMECAYKINYGEIKKYLKKKSKRKKDQPGGSESGRSSGESEGNRKRGSSSSESESSRKRGRSSSESEGSRKRGGSSSSESEGSRKRGGSSSSESEGSRDRESSRKRGSNRKRAERALLTAPRVCITEVGVPPGAPMKPLICAHKGRVYNEITKQTQLAKNKDTLQKTKCLDISSISVIIDWLNSLQLSKKNINEENIYEELQNGHLILRLIQLYNPQVEIKGIFPKAKKKKCAIQNLEKALSIIYGNNPYYYSMVSSLDIYEQKKKKIHILLIQLFCKFEFTILTRIAAPLLNWYNQTLRKFQLPLHRETLSNPFDVTPRGHYKEEVHLRGDDSPNEEEQKRGETKWKDCILKSFATYVLFKDKAEEADNCTPHIVNDFSDCVKIFLIFYRYGYITQEQLTHANILDIRNKYFFLQNLLKKLNIPIVLQNQYFNNPCEVAILLQLKFIQFFIRSEGYEKAIDLDGEHFFFSDLFRQKVVQSSEKRKKKKKNHIAHRGNLSDSSNGGCTLVWGNNEISKKNAANELNRYSNFSRVSNLAVLHTQKRESTYSCTSKRPFRRVIKLEPAE</sequence>
<dbReference type="InterPro" id="IPR019129">
    <property type="entry name" value="Folate-sensitive_fs_Fra10Ac1"/>
</dbReference>
<feature type="compositionally biased region" description="Low complexity" evidence="1">
    <location>
        <begin position="182"/>
        <end position="193"/>
    </location>
</feature>
<feature type="region of interest" description="Disordered" evidence="1">
    <location>
        <begin position="171"/>
        <end position="267"/>
    </location>
</feature>
<dbReference type="InterPro" id="IPR036872">
    <property type="entry name" value="CH_dom_sf"/>
</dbReference>
<evidence type="ECO:0000313" key="3">
    <source>
        <dbReference type="EMBL" id="KMZ89529.1"/>
    </source>
</evidence>
<dbReference type="InterPro" id="IPR001715">
    <property type="entry name" value="CH_dom"/>
</dbReference>
<dbReference type="Pfam" id="PF09725">
    <property type="entry name" value="Fra10Ac1"/>
    <property type="match status" value="1"/>
</dbReference>
<dbReference type="Pfam" id="PF00307">
    <property type="entry name" value="CH"/>
    <property type="match status" value="1"/>
</dbReference>
<feature type="domain" description="Calponin-homology (CH)" evidence="2">
    <location>
        <begin position="325"/>
        <end position="433"/>
    </location>
</feature>
<reference evidence="3 4" key="1">
    <citation type="submission" date="2011-08" db="EMBL/GenBank/DDBJ databases">
        <title>The Genome Sequence of Plasmodium vivax Brazil I.</title>
        <authorList>
            <consortium name="The Broad Institute Genome Sequencing Platform"/>
            <consortium name="The Broad Institute Genome Sequencing Center for Infectious Disease"/>
            <person name="Neafsey D."/>
            <person name="Carlton J."/>
            <person name="Barnwell J."/>
            <person name="Collins W."/>
            <person name="Escalante A."/>
            <person name="Mullikin J."/>
            <person name="Saul A."/>
            <person name="Guigo R."/>
            <person name="Camara F."/>
            <person name="Young S.K."/>
            <person name="Zeng Q."/>
            <person name="Gargeya S."/>
            <person name="Fitzgerald M."/>
            <person name="Haas B."/>
            <person name="Abouelleil A."/>
            <person name="Alvarado L."/>
            <person name="Arachchi H.M."/>
            <person name="Berlin A."/>
            <person name="Brown A."/>
            <person name="Chapman S.B."/>
            <person name="Chen Z."/>
            <person name="Dunbar C."/>
            <person name="Freedman E."/>
            <person name="Gearin G."/>
            <person name="Gellesch M."/>
            <person name="Goldberg J."/>
            <person name="Griggs A."/>
            <person name="Gujja S."/>
            <person name="Heiman D."/>
            <person name="Howarth C."/>
            <person name="Larson L."/>
            <person name="Lui A."/>
            <person name="MacDonald P.J.P."/>
            <person name="Montmayeur A."/>
            <person name="Murphy C."/>
            <person name="Neiman D."/>
            <person name="Pearson M."/>
            <person name="Priest M."/>
            <person name="Roberts A."/>
            <person name="Saif S."/>
            <person name="Shea T."/>
            <person name="Shenoy N."/>
            <person name="Sisk P."/>
            <person name="Stolte C."/>
            <person name="Sykes S."/>
            <person name="Wortman J."/>
            <person name="Nusbaum C."/>
            <person name="Birren B."/>
        </authorList>
    </citation>
    <scope>NUCLEOTIDE SEQUENCE [LARGE SCALE GENOMIC DNA]</scope>
    <source>
        <strain evidence="3 4">Brazil I</strain>
    </source>
</reference>
<dbReference type="PROSITE" id="PS50021">
    <property type="entry name" value="CH"/>
    <property type="match status" value="1"/>
</dbReference>
<feature type="compositionally biased region" description="Basic and acidic residues" evidence="1">
    <location>
        <begin position="248"/>
        <end position="257"/>
    </location>
</feature>
<evidence type="ECO:0000259" key="2">
    <source>
        <dbReference type="PROSITE" id="PS50021"/>
    </source>
</evidence>
<dbReference type="EMBL" id="KQ234711">
    <property type="protein sequence ID" value="KMZ89529.1"/>
    <property type="molecule type" value="Genomic_DNA"/>
</dbReference>
<organism evidence="3 4">
    <name type="scientific">Plasmodium vivax (strain Brazil I)</name>
    <dbReference type="NCBI Taxonomy" id="1033975"/>
    <lineage>
        <taxon>Eukaryota</taxon>
        <taxon>Sar</taxon>
        <taxon>Alveolata</taxon>
        <taxon>Apicomplexa</taxon>
        <taxon>Aconoidasida</taxon>
        <taxon>Haemosporida</taxon>
        <taxon>Plasmodiidae</taxon>
        <taxon>Plasmodium</taxon>
        <taxon>Plasmodium (Plasmodium)</taxon>
    </lineage>
</organism>
<proteinExistence type="predicted"/>
<dbReference type="OrthoDB" id="370524at2759"/>
<dbReference type="SUPFAM" id="SSF47576">
    <property type="entry name" value="Calponin-homology domain, CH-domain"/>
    <property type="match status" value="1"/>
</dbReference>
<name>A0A0J9T351_PLAV1</name>
<accession>A0A0J9T351</accession>
<dbReference type="Gene3D" id="1.10.418.10">
    <property type="entry name" value="Calponin-like domain"/>
    <property type="match status" value="1"/>
</dbReference>
<feature type="compositionally biased region" description="Basic and acidic residues" evidence="1">
    <location>
        <begin position="207"/>
        <end position="223"/>
    </location>
</feature>
<protein>
    <recommendedName>
        <fullName evidence="2">Calponin-homology (CH) domain-containing protein</fullName>
    </recommendedName>
</protein>
<evidence type="ECO:0000313" key="4">
    <source>
        <dbReference type="Proteomes" id="UP000053327"/>
    </source>
</evidence>
<dbReference type="Proteomes" id="UP000053327">
    <property type="component" value="Unassembled WGS sequence"/>
</dbReference>
<gene>
    <name evidence="3" type="ORF">PVBG_03250</name>
</gene>
<dbReference type="AlphaFoldDB" id="A0A0J9T351"/>
<evidence type="ECO:0000256" key="1">
    <source>
        <dbReference type="SAM" id="MobiDB-lite"/>
    </source>
</evidence>